<evidence type="ECO:0000256" key="2">
    <source>
        <dbReference type="ARBA" id="ARBA00022536"/>
    </source>
</evidence>
<dbReference type="KEGG" id="bspl:114862761"/>
<feature type="domain" description="EGF-like" evidence="15">
    <location>
        <begin position="908"/>
        <end position="950"/>
    </location>
</feature>
<feature type="domain" description="FAS1" evidence="16">
    <location>
        <begin position="1620"/>
        <end position="1748"/>
    </location>
</feature>
<feature type="domain" description="FAS1" evidence="16">
    <location>
        <begin position="1756"/>
        <end position="1897"/>
    </location>
</feature>
<evidence type="ECO:0000256" key="10">
    <source>
        <dbReference type="PROSITE-ProRule" id="PRU00076"/>
    </source>
</evidence>
<feature type="domain" description="EGF-like" evidence="15">
    <location>
        <begin position="1339"/>
        <end position="1377"/>
    </location>
</feature>
<comment type="caution">
    <text evidence="10">Lacks conserved residue(s) required for the propagation of feature annotation.</text>
</comment>
<feature type="disulfide bond" evidence="10">
    <location>
        <begin position="2004"/>
        <end position="2013"/>
    </location>
</feature>
<dbReference type="InterPro" id="IPR024731">
    <property type="entry name" value="NELL2-like_EGF"/>
</dbReference>
<feature type="domain" description="EGF-like" evidence="15">
    <location>
        <begin position="2098"/>
        <end position="2136"/>
    </location>
</feature>
<dbReference type="PANTHER" id="PTHR24038:SF0">
    <property type="entry name" value="STABILIN-2"/>
    <property type="match status" value="1"/>
</dbReference>
<evidence type="ECO:0000313" key="19">
    <source>
        <dbReference type="RefSeq" id="XP_029019240.1"/>
    </source>
</evidence>
<feature type="disulfide bond" evidence="10">
    <location>
        <begin position="1367"/>
        <end position="1376"/>
    </location>
</feature>
<dbReference type="PROSITE" id="PS01248">
    <property type="entry name" value="EGF_LAM_1"/>
    <property type="match status" value="1"/>
</dbReference>
<dbReference type="FunFam" id="2.10.25.10:FF:000040">
    <property type="entry name" value="Stabilin 2"/>
    <property type="match status" value="6"/>
</dbReference>
<feature type="domain" description="FAS1" evidence="16">
    <location>
        <begin position="1127"/>
        <end position="1255"/>
    </location>
</feature>
<protein>
    <submittedName>
        <fullName evidence="19">Stabilin-2 isoform X1</fullName>
    </submittedName>
</protein>
<feature type="domain" description="FAS1" evidence="16">
    <location>
        <begin position="2327"/>
        <end position="2463"/>
    </location>
</feature>
<evidence type="ECO:0000256" key="1">
    <source>
        <dbReference type="ARBA" id="ARBA00004479"/>
    </source>
</evidence>
<evidence type="ECO:0000256" key="8">
    <source>
        <dbReference type="ARBA" id="ARBA00023180"/>
    </source>
</evidence>
<evidence type="ECO:0000256" key="9">
    <source>
        <dbReference type="ARBA" id="ARBA00023292"/>
    </source>
</evidence>
<dbReference type="SMART" id="SM00445">
    <property type="entry name" value="LINK"/>
    <property type="match status" value="1"/>
</dbReference>
<dbReference type="SMART" id="SM00179">
    <property type="entry name" value="EGF_CA"/>
    <property type="match status" value="8"/>
</dbReference>
<feature type="domain" description="EGF-like" evidence="15">
    <location>
        <begin position="237"/>
        <end position="276"/>
    </location>
</feature>
<evidence type="ECO:0000256" key="12">
    <source>
        <dbReference type="SAM" id="MobiDB-lite"/>
    </source>
</evidence>
<dbReference type="RefSeq" id="XP_029019240.1">
    <property type="nucleotide sequence ID" value="XM_029163407.3"/>
</dbReference>
<dbReference type="PRINTS" id="PR00011">
    <property type="entry name" value="EGFLAMININ"/>
</dbReference>
<dbReference type="PANTHER" id="PTHR24038">
    <property type="entry name" value="STABILIN"/>
    <property type="match status" value="1"/>
</dbReference>
<feature type="domain" description="EGF-like" evidence="15">
    <location>
        <begin position="824"/>
        <end position="864"/>
    </location>
</feature>
<feature type="region of interest" description="Disordered" evidence="12">
    <location>
        <begin position="2520"/>
        <end position="2572"/>
    </location>
</feature>
<dbReference type="SUPFAM" id="SSF57196">
    <property type="entry name" value="EGF/Laminin"/>
    <property type="match status" value="3"/>
</dbReference>
<dbReference type="GO" id="GO:0005509">
    <property type="term" value="F:calcium ion binding"/>
    <property type="evidence" value="ECO:0007669"/>
    <property type="project" value="InterPro"/>
</dbReference>
<feature type="domain" description="EGF-like" evidence="15">
    <location>
        <begin position="1974"/>
        <end position="2014"/>
    </location>
</feature>
<feature type="compositionally biased region" description="Low complexity" evidence="12">
    <location>
        <begin position="2539"/>
        <end position="2552"/>
    </location>
</feature>
<keyword evidence="9" id="KW-0424">Laminin EGF-like domain</keyword>
<feature type="disulfide bond" evidence="10">
    <location>
        <begin position="165"/>
        <end position="182"/>
    </location>
</feature>
<dbReference type="GeneID" id="114862761"/>
<dbReference type="GO" id="GO:0016020">
    <property type="term" value="C:membrane"/>
    <property type="evidence" value="ECO:0007669"/>
    <property type="project" value="UniProtKB-SubCell"/>
</dbReference>
<evidence type="ECO:0000259" key="17">
    <source>
        <dbReference type="PROSITE" id="PS50963"/>
    </source>
</evidence>
<feature type="domain" description="FAS1" evidence="16">
    <location>
        <begin position="512"/>
        <end position="646"/>
    </location>
</feature>
<accession>A0A6P7NME9</accession>
<feature type="domain" description="EGF-like" evidence="15">
    <location>
        <begin position="277"/>
        <end position="319"/>
    </location>
</feature>
<dbReference type="CTD" id="55576"/>
<dbReference type="PROSITE" id="PS01186">
    <property type="entry name" value="EGF_2"/>
    <property type="match status" value="15"/>
</dbReference>
<feature type="domain" description="EGF-like" evidence="15">
    <location>
        <begin position="734"/>
        <end position="774"/>
    </location>
</feature>
<evidence type="ECO:0000256" key="14">
    <source>
        <dbReference type="SAM" id="SignalP"/>
    </source>
</evidence>
<dbReference type="SMART" id="SM00180">
    <property type="entry name" value="EGF_Lam"/>
    <property type="match status" value="4"/>
</dbReference>
<keyword evidence="3 13" id="KW-0812">Transmembrane</keyword>
<evidence type="ECO:0000256" key="3">
    <source>
        <dbReference type="ARBA" id="ARBA00022692"/>
    </source>
</evidence>
<feature type="chain" id="PRO_5028140765" evidence="14">
    <location>
        <begin position="32"/>
        <end position="2572"/>
    </location>
</feature>
<dbReference type="FunFam" id="2.30.180.10:FF:000005">
    <property type="entry name" value="Stabilin 2"/>
    <property type="match status" value="1"/>
</dbReference>
<evidence type="ECO:0000256" key="4">
    <source>
        <dbReference type="ARBA" id="ARBA00022989"/>
    </source>
</evidence>
<dbReference type="PROSITE" id="PS01241">
    <property type="entry name" value="LINK_1"/>
    <property type="match status" value="1"/>
</dbReference>
<dbReference type="Gene3D" id="3.10.100.10">
    <property type="entry name" value="Mannose-Binding Protein A, subunit A"/>
    <property type="match status" value="1"/>
</dbReference>
<dbReference type="Pfam" id="PF12947">
    <property type="entry name" value="EGF_3"/>
    <property type="match status" value="9"/>
</dbReference>
<dbReference type="GO" id="GO:0007155">
    <property type="term" value="P:cell adhesion"/>
    <property type="evidence" value="ECO:0007669"/>
    <property type="project" value="InterPro"/>
</dbReference>
<dbReference type="PROSITE" id="PS50963">
    <property type="entry name" value="LINK_2"/>
    <property type="match status" value="1"/>
</dbReference>
<keyword evidence="2 10" id="KW-0245">EGF-like domain</keyword>
<dbReference type="SUPFAM" id="SSF56436">
    <property type="entry name" value="C-type lectin-like"/>
    <property type="match status" value="1"/>
</dbReference>
<proteinExistence type="predicted"/>
<name>A0A6P7NME9_BETSP</name>
<feature type="domain" description="FAS1" evidence="16">
    <location>
        <begin position="991"/>
        <end position="1120"/>
    </location>
</feature>
<dbReference type="OrthoDB" id="286301at2759"/>
<feature type="disulfide bond" evidence="11">
    <location>
        <begin position="2236"/>
        <end position="2305"/>
    </location>
</feature>
<evidence type="ECO:0000256" key="5">
    <source>
        <dbReference type="ARBA" id="ARBA00023136"/>
    </source>
</evidence>
<keyword evidence="6 10" id="KW-1015">Disulfide bond</keyword>
<evidence type="ECO:0000313" key="18">
    <source>
        <dbReference type="Proteomes" id="UP000515150"/>
    </source>
</evidence>
<keyword evidence="18" id="KW-1185">Reference proteome</keyword>
<dbReference type="Gene3D" id="2.10.25.10">
    <property type="entry name" value="Laminin"/>
    <property type="match status" value="15"/>
</dbReference>
<evidence type="ECO:0000256" key="11">
    <source>
        <dbReference type="PROSITE-ProRule" id="PRU00323"/>
    </source>
</evidence>
<keyword evidence="8" id="KW-0325">Glycoprotein</keyword>
<dbReference type="SUPFAM" id="SSF82153">
    <property type="entry name" value="FAS1 domain"/>
    <property type="match status" value="7"/>
</dbReference>
<dbReference type="Proteomes" id="UP000515150">
    <property type="component" value="Chromosome 9"/>
</dbReference>
<feature type="disulfide bond" evidence="10">
    <location>
        <begin position="764"/>
        <end position="773"/>
    </location>
</feature>
<sequence>MKLHGLNSLLVSLPAMTVMMMIMMKAPAASQQNFCLNSTVLRTWTACHSCRITALIQCPLGFRRTLGAVANNCSYHVRTASLKITLSGCSFECYREEEVKSCCPGYWGPDCVECPDQAHAPCSNRGVCSDGLGGNGTCACQVGFTGTACEDCSPDRYGSTCTSECTCVHGLCNSGLKGDGRCTCFSGYKGPNCDQELPECAALGCQQNARCMEQAVSGRLVCECLPGYQRSADQCLSVNPCLQSVCHARASCLHTGPNQHRCVCKEGYSGDGRVCVSIDPCQTGQGGCSESTRCVYDGPGQSHCECLPGFEKLLNGVCSVRDSCRPDSCHQNANCTTVGPGRVQCTCLQGYVGSGKVCYGNLVQRLNELNTDPRGQWTGQLSNAIALFASISWPLQNLGPFTVFVPINRGFKDVSVRTLAADVNKAKYLCKLHLVAGVVPSHALRSFSVFYTLTGKSAETEVSEDKETRIRIHGSRQKGSILQSDLVASNGMIHIISKLMDSVSPTVESDPEENLMKIISNYDKFDKFRSLLEKTDLAPVVDLPGPITAFAPCSAAFEAMAAGHLQYLSSSDGRNKLLELMRNHVVPSTSLDVLNLVSSPRIVTMANQVLTVNVTENGQILVDGAAVLEAAVQAKNGRLYVLDRVLVPASIQPVLPHRCDLSQRQIVESECVSCSKLQVSRCPSGSVHTGSSFGCLYLLSTGDSRLMFPAKGCSLLCNTTVTTPACCAGFYGPDCSPCPGGFQSPCSGHGQCVEGIKGNGSCICDPNFSGSRCQYCASSTKYGPKCDRTCPCVHGQCESRPDSDGRCKPDSCQQGFTGRFCERKTAACGARIQFCHAHADCDFSQTSPRCVCKPGYQGDGITCVESDPCAPPLRGGCSVNAKCVQTGPATHTCQCLRGWREDGDDCQPINNCNSPDRGGCHPSATCIYIGPGQSDCSCKLGYKGNGFECEAVNQCVTADGGCHYWASCLLRSSQWTCVCDEGYVGDGRACYGSVEQGLMALPDASDFSGWVTDSGMSESLLDQNITLLVPSSAAVAKMSSEDKSFWTMKGNLPSLIRNHMIPGNVPLSFLSNVSSLTSLLKTTLPVRTDGNQLTDVGGAAVTMSNIPATNGLIHVIDKVLVPDRKLSEGLLAMLSLRPEFSLFRSYLINYNLTEEIERASEFTVFAPTDGAIKHYLSHVAADALDINTTRYHVILAQRLLKTDLQLSGYKQTMLGFSFQLGFFPRDGKLFVNDALLNSTNILSGKGVIHGLSAVLEINWNRCDQTSYQKLVGACEDCLLPRRSSCLKGTDPDFSVARKKCMYLRMFEGERLLISGCRTTCLRPKVEARCCGGYFGEHCEPCPGPKGKPCYGNGACLDGTRGTGVCLCNRGFNGTACETCEGGKYGVHCDQDCHCQNGRCSDGVRGDGTCECDVGWRGVFCDESKSLSEPDPALRVTHLSSHNRFCVRCLLEVESRADQLCGSFKCHTSANCVFQTSGPRCLCAAGFEGDGTVCEAKDPCLVDNGGCSPDGVCKRTRPGRRDCVCNSGFSGDGLVCVGINPCLEGNGGCHVHADCVHVGPNRTSCACKEGYSGDGSSCEMINLCLKRNGGCHRKAWCNMTGPGAANCTCNNGFVGDGLVCRGTVMQELLTRKLGGFQLGLMDASISLSGRGPFTVFVPSSRAYRNVNVKMRTLLRRNREKFASVLRSHIVMGHTLLPADLNPPRNLTTLSGLVLTTGSRQGVITVNEANVTYSDGVSTNGILHEINRVLFLPDVYEDKRPLNLSDVADGYRTFYKLLEDTGVMKQLNDRLLQPVTVFMPSDGVMAALPQEQRDFLFHQHNRAQLVEYLKYHVLQKQMTYAEGLVHLDSAQTLQGSSLSFSAGSSDSIGEIFVNDGNCRIVQRHLAFSHGMAYGIDCLLTPPSLGGRCDQESTFELRMSCEQCKPLVSPCPKGAVVKEIEKCDLPSMFVGKNLGCRGVCTVLFWQPKCCRGYFGRDCLVCPGGVGSVCSGRGKCDDGHLGNGTCTCETGFGGVACELCSDGFYGPTCRACNCSEHGSCDDGRRGTGQCFCEPGWTGDRCDTPQAEIFTCSPPCSPKAVCQDNNTCVCRPFYDGDGVTCAVVDMCQVWNGGCAEGAKCSQDGERVSCTCPKGHTGDGFSCQPIDPCASGDNGGCHEHATCTMTAPGKKRCACKDAYIGDGVSCEVKQLPVSRCLQDNGQCHEDAKCTDLHFEDATLGVFHHRSDKGQYKLTFAAAEQACIASGGALATYTQLSYAQQGGLNMCAAGWLHGARVAYPTTYSNPKCGFGHVGIVDYGVRKNLSEAWDAFCYWMKEVRCECRPGYVGNGVTCTGNLLQVLRSTPTFSSFLTQVLNYSEASDSGRRFVRRLSNLTVQSTLFVPDNSGLAGNQTLSQRDVEFHLSEGQALPLSQLKNGSRIRTRVGVLTVVGVADLLDPTALSSRYINGRFVTSSDILASNGIIHVLQAPLKAPPPKQQMPVAHRAGTGVGVVLLVLLLVGAGFVGYHFYRRSTKPFRFHYFKDDDEEEEEASAAHSSRSISNPVYEAASEPAESSPSHVAAEDKHEVVNGGTYDLLQDS</sequence>
<dbReference type="Gene3D" id="2.30.180.10">
    <property type="entry name" value="FAS1 domain"/>
    <property type="match status" value="7"/>
</dbReference>
<dbReference type="InterPro" id="IPR001881">
    <property type="entry name" value="EGF-like_Ca-bd_dom"/>
</dbReference>
<feature type="domain" description="EGF-like" evidence="15">
    <location>
        <begin position="1537"/>
        <end position="1578"/>
    </location>
</feature>
<dbReference type="CDD" id="cd00055">
    <property type="entry name" value="EGF_Lam"/>
    <property type="match status" value="1"/>
</dbReference>
<dbReference type="PROSITE" id="PS00022">
    <property type="entry name" value="EGF_1"/>
    <property type="match status" value="7"/>
</dbReference>
<feature type="domain" description="EGF-like" evidence="15">
    <location>
        <begin position="2063"/>
        <end position="2097"/>
    </location>
</feature>
<feature type="disulfide bond" evidence="10">
    <location>
        <begin position="140"/>
        <end position="149"/>
    </location>
</feature>
<evidence type="ECO:0000256" key="13">
    <source>
        <dbReference type="SAM" id="Phobius"/>
    </source>
</evidence>
<keyword evidence="14" id="KW-0732">Signal</keyword>
<dbReference type="InterPro" id="IPR000742">
    <property type="entry name" value="EGF"/>
</dbReference>
<organism evidence="18 19">
    <name type="scientific">Betta splendens</name>
    <name type="common">Siamese fighting fish</name>
    <dbReference type="NCBI Taxonomy" id="158456"/>
    <lineage>
        <taxon>Eukaryota</taxon>
        <taxon>Metazoa</taxon>
        <taxon>Chordata</taxon>
        <taxon>Craniata</taxon>
        <taxon>Vertebrata</taxon>
        <taxon>Euteleostomi</taxon>
        <taxon>Actinopterygii</taxon>
        <taxon>Neopterygii</taxon>
        <taxon>Teleostei</taxon>
        <taxon>Neoteleostei</taxon>
        <taxon>Acanthomorphata</taxon>
        <taxon>Anabantaria</taxon>
        <taxon>Anabantiformes</taxon>
        <taxon>Anabantoidei</taxon>
        <taxon>Osphronemidae</taxon>
        <taxon>Betta</taxon>
    </lineage>
</organism>
<feature type="domain" description="EGF-like" evidence="15">
    <location>
        <begin position="1495"/>
        <end position="1536"/>
    </location>
</feature>
<dbReference type="InterPro" id="IPR036378">
    <property type="entry name" value="FAS1_dom_sf"/>
</dbReference>
<feature type="domain" description="EGF-like" evidence="15">
    <location>
        <begin position="320"/>
        <end position="359"/>
    </location>
</feature>
<dbReference type="InterPro" id="IPR000538">
    <property type="entry name" value="Link_dom"/>
</dbReference>
<feature type="disulfide bond" evidence="11">
    <location>
        <begin position="2260"/>
        <end position="2281"/>
    </location>
</feature>
<feature type="domain" description="Link" evidence="17">
    <location>
        <begin position="2214"/>
        <end position="2307"/>
    </location>
</feature>
<feature type="disulfide bond" evidence="10">
    <location>
        <begin position="2067"/>
        <end position="2077"/>
    </location>
</feature>
<feature type="domain" description="EGF-like" evidence="15">
    <location>
        <begin position="196"/>
        <end position="236"/>
    </location>
</feature>
<keyword evidence="5 13" id="KW-0472">Membrane</keyword>
<comment type="subcellular location">
    <subcellularLocation>
        <location evidence="1">Membrane</location>
        <topology evidence="1">Single-pass type I membrane protein</topology>
    </subcellularLocation>
</comment>
<feature type="transmembrane region" description="Helical" evidence="13">
    <location>
        <begin position="2478"/>
        <end position="2502"/>
    </location>
</feature>
<evidence type="ECO:0000256" key="7">
    <source>
        <dbReference type="ARBA" id="ARBA00023170"/>
    </source>
</evidence>
<dbReference type="PROSITE" id="PS50213">
    <property type="entry name" value="FAS1"/>
    <property type="match status" value="7"/>
</dbReference>
<feature type="disulfide bond" evidence="10">
    <location>
        <begin position="1392"/>
        <end position="1409"/>
    </location>
</feature>
<feature type="disulfide bond" evidence="10">
    <location>
        <begin position="205"/>
        <end position="222"/>
    </location>
</feature>
<dbReference type="Pfam" id="PF02469">
    <property type="entry name" value="Fasciclin"/>
    <property type="match status" value="6"/>
</dbReference>
<feature type="domain" description="EGF-like" evidence="15">
    <location>
        <begin position="110"/>
        <end position="150"/>
    </location>
</feature>
<keyword evidence="7" id="KW-0675">Receptor</keyword>
<feature type="disulfide bond" evidence="10">
    <location>
        <begin position="184"/>
        <end position="193"/>
    </location>
</feature>
<dbReference type="SMART" id="SM00554">
    <property type="entry name" value="FAS1"/>
    <property type="match status" value="7"/>
</dbReference>
<feature type="domain" description="EGF-like" evidence="15">
    <location>
        <begin position="2021"/>
        <end position="2058"/>
    </location>
</feature>
<dbReference type="Pfam" id="PF24887">
    <property type="entry name" value="EGF_STAB1-2"/>
    <property type="match status" value="2"/>
</dbReference>
<dbReference type="InterPro" id="IPR016187">
    <property type="entry name" value="CTDL_fold"/>
</dbReference>
<feature type="domain" description="EGF-like" evidence="15">
    <location>
        <begin position="1456"/>
        <end position="1494"/>
    </location>
</feature>
<feature type="domain" description="EGF-like" evidence="15">
    <location>
        <begin position="865"/>
        <end position="907"/>
    </location>
</feature>
<feature type="disulfide bond" evidence="10">
    <location>
        <begin position="2048"/>
        <end position="2057"/>
    </location>
</feature>
<feature type="signal peptide" evidence="14">
    <location>
        <begin position="1"/>
        <end position="31"/>
    </location>
</feature>
<reference evidence="19" key="1">
    <citation type="submission" date="2025-08" db="UniProtKB">
        <authorList>
            <consortium name="RefSeq"/>
        </authorList>
    </citation>
    <scope>IDENTIFICATION</scope>
</reference>
<dbReference type="FunFam" id="2.30.180.10:FF:000018">
    <property type="entry name" value="Stabilin 2"/>
    <property type="match status" value="1"/>
</dbReference>
<keyword evidence="4 13" id="KW-1133">Transmembrane helix</keyword>
<evidence type="ECO:0000259" key="16">
    <source>
        <dbReference type="PROSITE" id="PS50213"/>
    </source>
</evidence>
<dbReference type="InterPro" id="IPR002049">
    <property type="entry name" value="LE_dom"/>
</dbReference>
<dbReference type="InterPro" id="IPR016186">
    <property type="entry name" value="C-type_lectin-like/link_sf"/>
</dbReference>
<dbReference type="InterPro" id="IPR056806">
    <property type="entry name" value="EGF_STAB1-2"/>
</dbReference>
<dbReference type="GO" id="GO:0005540">
    <property type="term" value="F:hyaluronic acid binding"/>
    <property type="evidence" value="ECO:0007669"/>
    <property type="project" value="InterPro"/>
</dbReference>
<dbReference type="InParanoid" id="A0A6P7NME9"/>
<dbReference type="FunFam" id="3.10.100.10:FF:000001">
    <property type="entry name" value="Hyaluronan proteoglycan link protein 1"/>
    <property type="match status" value="1"/>
</dbReference>
<feature type="domain" description="EGF-like" evidence="15">
    <location>
        <begin position="2139"/>
        <end position="2181"/>
    </location>
</feature>
<gene>
    <name evidence="19" type="primary">stab2</name>
</gene>
<dbReference type="PROSITE" id="PS50026">
    <property type="entry name" value="EGF_3"/>
    <property type="match status" value="20"/>
</dbReference>
<evidence type="ECO:0000256" key="6">
    <source>
        <dbReference type="ARBA" id="ARBA00023157"/>
    </source>
</evidence>
<dbReference type="SMART" id="SM00181">
    <property type="entry name" value="EGF"/>
    <property type="match status" value="24"/>
</dbReference>
<dbReference type="FunCoup" id="A0A6P7NME9">
    <property type="interactions" value="630"/>
</dbReference>
<evidence type="ECO:0000259" key="15">
    <source>
        <dbReference type="PROSITE" id="PS50026"/>
    </source>
</evidence>
<feature type="domain" description="EGF-like" evidence="15">
    <location>
        <begin position="1384"/>
        <end position="1421"/>
    </location>
</feature>
<feature type="domain" description="FAS1" evidence="16">
    <location>
        <begin position="365"/>
        <end position="500"/>
    </location>
</feature>
<dbReference type="Pfam" id="PF00193">
    <property type="entry name" value="Xlink"/>
    <property type="match status" value="1"/>
</dbReference>
<dbReference type="InterPro" id="IPR000782">
    <property type="entry name" value="FAS1_domain"/>
</dbReference>
<feature type="disulfide bond" evidence="10">
    <location>
        <begin position="1411"/>
        <end position="1420"/>
    </location>
</feature>
<feature type="domain" description="EGF-like" evidence="15">
    <location>
        <begin position="157"/>
        <end position="194"/>
    </location>
</feature>
<dbReference type="Gene3D" id="2.170.300.10">
    <property type="entry name" value="Tie2 ligand-binding domain superfamily"/>
    <property type="match status" value="1"/>
</dbReference>